<sequence>MHLVMLDTCVWLDISSKKAELPMLTALEHLITDGVIKILLPDLVRTEYERNKDKVAEASRKRLTSECKLVRGVIEAFGGRGKQAALDAIDDVNHKLPILSEANFASANRVIELFRSASEIPISDAVKIKAAERAIAKLAPFHKNKNSLADAILVETFQEFRKRNLEDYESFRFVTHNVNDFSGTDHREPHPDFSNIFDGKNSIFFNSTAQAIADLLDLEEFQDEHGFAWEDQTRGLQEILSEMDELVDKVWYNRHMNMMYHIEKGDIEIVPKGTQNYANNIIHRDIFEGALASAQRVRSKYKDTGPWSDFEWGMINGKLSALRWILGDEWDMLDT</sequence>
<keyword evidence="3" id="KW-1185">Reference proteome</keyword>
<reference evidence="2 3" key="1">
    <citation type="journal article" date="2014" name="Genome Announc.">
        <title>Draft Genome Sequence of Advenella kashmirensis Strain W13003, a Polycyclic Aromatic Hydrocarbon-Degrading Bacterium.</title>
        <authorList>
            <person name="Wang X."/>
            <person name="Jin D."/>
            <person name="Zhou L."/>
            <person name="Wu L."/>
            <person name="An W."/>
            <person name="Zhao L."/>
        </authorList>
    </citation>
    <scope>NUCLEOTIDE SEQUENCE [LARGE SCALE GENOMIC DNA]</scope>
    <source>
        <strain evidence="2 3">W13003</strain>
    </source>
</reference>
<feature type="domain" description="DUF4935" evidence="1">
    <location>
        <begin position="4"/>
        <end position="181"/>
    </location>
</feature>
<comment type="caution">
    <text evidence="2">The sequence shown here is derived from an EMBL/GenBank/DDBJ whole genome shotgun (WGS) entry which is preliminary data.</text>
</comment>
<dbReference type="AlphaFoldDB" id="V8QKR6"/>
<dbReference type="PATRIC" id="fig|1424334.3.peg.4518"/>
<proteinExistence type="predicted"/>
<evidence type="ECO:0000259" key="1">
    <source>
        <dbReference type="Pfam" id="PF16289"/>
    </source>
</evidence>
<dbReference type="EMBL" id="AYXT01000014">
    <property type="protein sequence ID" value="ETF00526.1"/>
    <property type="molecule type" value="Genomic_DNA"/>
</dbReference>
<dbReference type="Pfam" id="PF16289">
    <property type="entry name" value="PIN_12"/>
    <property type="match status" value="1"/>
</dbReference>
<dbReference type="CDD" id="cd18697">
    <property type="entry name" value="PIN_VapC_N-like"/>
    <property type="match status" value="1"/>
</dbReference>
<dbReference type="RefSeq" id="WP_024007412.1">
    <property type="nucleotide sequence ID" value="NZ_KI650983.1"/>
</dbReference>
<name>V8QKR6_9BURK</name>
<organism evidence="2 3">
    <name type="scientific">Advenella kashmirensis W13003</name>
    <dbReference type="NCBI Taxonomy" id="1424334"/>
    <lineage>
        <taxon>Bacteria</taxon>
        <taxon>Pseudomonadati</taxon>
        <taxon>Pseudomonadota</taxon>
        <taxon>Betaproteobacteria</taxon>
        <taxon>Burkholderiales</taxon>
        <taxon>Alcaligenaceae</taxon>
    </lineage>
</organism>
<dbReference type="Proteomes" id="UP000018733">
    <property type="component" value="Unassembled WGS sequence"/>
</dbReference>
<dbReference type="InterPro" id="IPR032557">
    <property type="entry name" value="DUF4935"/>
</dbReference>
<gene>
    <name evidence="2" type="ORF">W822_22540</name>
</gene>
<dbReference type="eggNOG" id="ENOG502Z8CJ">
    <property type="taxonomic scope" value="Bacteria"/>
</dbReference>
<dbReference type="OrthoDB" id="8685584at2"/>
<evidence type="ECO:0000313" key="3">
    <source>
        <dbReference type="Proteomes" id="UP000018733"/>
    </source>
</evidence>
<accession>V8QKR6</accession>
<dbReference type="HOGENOM" id="CLU_905838_0_0_4"/>
<protein>
    <recommendedName>
        <fullName evidence="1">DUF4935 domain-containing protein</fullName>
    </recommendedName>
</protein>
<evidence type="ECO:0000313" key="2">
    <source>
        <dbReference type="EMBL" id="ETF00526.1"/>
    </source>
</evidence>